<evidence type="ECO:0000313" key="1">
    <source>
        <dbReference type="EMBL" id="EJX05974.1"/>
    </source>
</evidence>
<reference evidence="1" key="1">
    <citation type="journal article" date="2012" name="PLoS ONE">
        <title>Gene sets for utilization of primary and secondary nutrition supplies in the distal gut of endangered iberian lynx.</title>
        <authorList>
            <person name="Alcaide M."/>
            <person name="Messina E."/>
            <person name="Richter M."/>
            <person name="Bargiela R."/>
            <person name="Peplies J."/>
            <person name="Huws S.A."/>
            <person name="Newbold C.J."/>
            <person name="Golyshin P.N."/>
            <person name="Simon M.A."/>
            <person name="Lopez G."/>
            <person name="Yakimov M.M."/>
            <person name="Ferrer M."/>
        </authorList>
    </citation>
    <scope>NUCLEOTIDE SEQUENCE</scope>
</reference>
<comment type="caution">
    <text evidence="1">The sequence shown here is derived from an EMBL/GenBank/DDBJ whole genome shotgun (WGS) entry which is preliminary data.</text>
</comment>
<dbReference type="EMBL" id="AMCI01001308">
    <property type="protein sequence ID" value="EJX05974.1"/>
    <property type="molecule type" value="Genomic_DNA"/>
</dbReference>
<sequence length="107" mass="11960">MMLVIPNSGLDDEKRLTELDRLATAIVIALGDKVGQYTGKALGLNNDYIDFFVADTVSFLKTVKDIFEREGISNTRYQIFRFGVDALPLTFEIQTTEEVVPQGTLLN</sequence>
<gene>
    <name evidence="1" type="ORF">EVA_05915</name>
</gene>
<name>J9GGA7_9ZZZZ</name>
<organism evidence="1">
    <name type="scientific">gut metagenome</name>
    <dbReference type="NCBI Taxonomy" id="749906"/>
    <lineage>
        <taxon>unclassified sequences</taxon>
        <taxon>metagenomes</taxon>
        <taxon>organismal metagenomes</taxon>
    </lineage>
</organism>
<proteinExistence type="predicted"/>
<accession>J9GGA7</accession>
<dbReference type="AlphaFoldDB" id="J9GGA7"/>
<protein>
    <submittedName>
        <fullName evidence="1">Uncharacterized protein</fullName>
    </submittedName>
</protein>